<organism evidence="9">
    <name type="scientific">Onchocerca flexuosa</name>
    <dbReference type="NCBI Taxonomy" id="387005"/>
    <lineage>
        <taxon>Eukaryota</taxon>
        <taxon>Metazoa</taxon>
        <taxon>Ecdysozoa</taxon>
        <taxon>Nematoda</taxon>
        <taxon>Chromadorea</taxon>
        <taxon>Rhabditida</taxon>
        <taxon>Spirurina</taxon>
        <taxon>Spiruromorpha</taxon>
        <taxon>Filarioidea</taxon>
        <taxon>Onchocercidae</taxon>
        <taxon>Onchocerca</taxon>
    </lineage>
</organism>
<dbReference type="SUPFAM" id="SSF55920">
    <property type="entry name" value="Creatinase/aminopeptidase"/>
    <property type="match status" value="1"/>
</dbReference>
<dbReference type="PANTHER" id="PTHR43226:SF4">
    <property type="entry name" value="XAA-PRO AMINOPEPTIDASE 3"/>
    <property type="match status" value="1"/>
</dbReference>
<evidence type="ECO:0000256" key="2">
    <source>
        <dbReference type="ARBA" id="ARBA00008766"/>
    </source>
</evidence>
<reference evidence="9" key="1">
    <citation type="submission" date="2016-06" db="UniProtKB">
        <authorList>
            <consortium name="WormBaseParasite"/>
        </authorList>
    </citation>
    <scope>IDENTIFICATION</scope>
</reference>
<dbReference type="WBParaSite" id="OFLC_0000193601-mRNA-1">
    <property type="protein sequence ID" value="OFLC_0000193601-mRNA-1"/>
    <property type="gene ID" value="OFLC_0000193601"/>
</dbReference>
<keyword evidence="3" id="KW-0479">Metal-binding</keyword>
<dbReference type="GO" id="GO:0046872">
    <property type="term" value="F:metal ion binding"/>
    <property type="evidence" value="ECO:0007669"/>
    <property type="project" value="UniProtKB-KW"/>
</dbReference>
<evidence type="ECO:0000259" key="6">
    <source>
        <dbReference type="Pfam" id="PF00557"/>
    </source>
</evidence>
<reference evidence="7 8" key="2">
    <citation type="submission" date="2018-11" db="EMBL/GenBank/DDBJ databases">
        <authorList>
            <consortium name="Pathogen Informatics"/>
        </authorList>
    </citation>
    <scope>NUCLEOTIDE SEQUENCE [LARGE SCALE GENOMIC DNA]</scope>
</reference>
<dbReference type="STRING" id="387005.A0A183H377"/>
<evidence type="ECO:0000313" key="9">
    <source>
        <dbReference type="WBParaSite" id="OFLC_0000193601-mRNA-1"/>
    </source>
</evidence>
<name>A0A183H377_9BILA</name>
<dbReference type="Proteomes" id="UP000267606">
    <property type="component" value="Unassembled WGS sequence"/>
</dbReference>
<sequence length="122" mass="13862">MDVHDTASVARNIPLQAGVTFTVEPGILVINFDVRWSDYMLGGKKNQRNEGIYVRHDNEKVRKEFHGIGMRIEDDILLGSNGEVEVLTKDAVKDPESLELLMMTERVRQSNDDFCVLQNLSQ</sequence>
<dbReference type="PANTHER" id="PTHR43226">
    <property type="entry name" value="XAA-PRO AMINOPEPTIDASE 3"/>
    <property type="match status" value="1"/>
</dbReference>
<keyword evidence="5" id="KW-0464">Manganese</keyword>
<comment type="similarity">
    <text evidence="2">Belongs to the peptidase M24B family.</text>
</comment>
<dbReference type="Gene3D" id="3.90.230.10">
    <property type="entry name" value="Creatinase/methionine aminopeptidase superfamily"/>
    <property type="match status" value="1"/>
</dbReference>
<accession>A0A183H377</accession>
<evidence type="ECO:0000313" key="7">
    <source>
        <dbReference type="EMBL" id="VDO31304.1"/>
    </source>
</evidence>
<keyword evidence="8" id="KW-1185">Reference proteome</keyword>
<dbReference type="AlphaFoldDB" id="A0A183H377"/>
<protein>
    <submittedName>
        <fullName evidence="9">Peptidase_M24 domain-containing protein</fullName>
    </submittedName>
</protein>
<evidence type="ECO:0000256" key="5">
    <source>
        <dbReference type="ARBA" id="ARBA00023211"/>
    </source>
</evidence>
<keyword evidence="4" id="KW-0378">Hydrolase</keyword>
<dbReference type="InterPro" id="IPR000994">
    <property type="entry name" value="Pept_M24"/>
</dbReference>
<dbReference type="GO" id="GO:0005739">
    <property type="term" value="C:mitochondrion"/>
    <property type="evidence" value="ECO:0007669"/>
    <property type="project" value="TreeGrafter"/>
</dbReference>
<evidence type="ECO:0000313" key="8">
    <source>
        <dbReference type="Proteomes" id="UP000267606"/>
    </source>
</evidence>
<comment type="cofactor">
    <cofactor evidence="1">
        <name>Mn(2+)</name>
        <dbReference type="ChEBI" id="CHEBI:29035"/>
    </cofactor>
</comment>
<dbReference type="InterPro" id="IPR052433">
    <property type="entry name" value="X-Pro_dipept-like"/>
</dbReference>
<dbReference type="Pfam" id="PF00557">
    <property type="entry name" value="Peptidase_M24"/>
    <property type="match status" value="1"/>
</dbReference>
<dbReference type="EMBL" id="UZAJ01001027">
    <property type="protein sequence ID" value="VDO31304.1"/>
    <property type="molecule type" value="Genomic_DNA"/>
</dbReference>
<feature type="domain" description="Peptidase M24" evidence="6">
    <location>
        <begin position="1"/>
        <end position="78"/>
    </location>
</feature>
<gene>
    <name evidence="7" type="ORF">OFLC_LOCUS1937</name>
</gene>
<dbReference type="GO" id="GO:0006508">
    <property type="term" value="P:proteolysis"/>
    <property type="evidence" value="ECO:0007669"/>
    <property type="project" value="TreeGrafter"/>
</dbReference>
<dbReference type="InterPro" id="IPR036005">
    <property type="entry name" value="Creatinase/aminopeptidase-like"/>
</dbReference>
<proteinExistence type="inferred from homology"/>
<evidence type="ECO:0000256" key="1">
    <source>
        <dbReference type="ARBA" id="ARBA00001936"/>
    </source>
</evidence>
<evidence type="ECO:0000256" key="3">
    <source>
        <dbReference type="ARBA" id="ARBA00022723"/>
    </source>
</evidence>
<evidence type="ECO:0000256" key="4">
    <source>
        <dbReference type="ARBA" id="ARBA00022801"/>
    </source>
</evidence>
<dbReference type="GO" id="GO:0004177">
    <property type="term" value="F:aminopeptidase activity"/>
    <property type="evidence" value="ECO:0007669"/>
    <property type="project" value="TreeGrafter"/>
</dbReference>